<dbReference type="RefSeq" id="WP_095723985.1">
    <property type="nucleotide sequence ID" value="NZ_NTFS01000353.1"/>
</dbReference>
<comment type="caution">
    <text evidence="1">The sequence shown here is derived from an EMBL/GenBank/DDBJ whole genome shotgun (WGS) entry which is preliminary data.</text>
</comment>
<proteinExistence type="predicted"/>
<dbReference type="AlphaFoldDB" id="A0A2A2TD85"/>
<accession>A0A2A2TD85</accession>
<sequence>MPPNHIFTNPIIYKDGETLRIRHFGEEKLRARVPRVEQTSGTETDTANWTYSTPTILENLFLGVSLS</sequence>
<reference evidence="1 2" key="1">
    <citation type="submission" date="2017-08" db="EMBL/GenBank/DDBJ databases">
        <title>Draft genome sequence of filamentous cyanobacterium Calothrix elsteri CCALA 953.</title>
        <authorList>
            <person name="Gagunashvili A.N."/>
            <person name="Elster J."/>
            <person name="Andresson O.S."/>
        </authorList>
    </citation>
    <scope>NUCLEOTIDE SEQUENCE [LARGE SCALE GENOMIC DNA]</scope>
    <source>
        <strain evidence="1 2">CCALA 953</strain>
    </source>
</reference>
<gene>
    <name evidence="1" type="ORF">CK510_23515</name>
</gene>
<dbReference type="Proteomes" id="UP000218238">
    <property type="component" value="Unassembled WGS sequence"/>
</dbReference>
<keyword evidence="2" id="KW-1185">Reference proteome</keyword>
<name>A0A2A2TD85_9CYAN</name>
<protein>
    <submittedName>
        <fullName evidence="1">Uncharacterized protein</fullName>
    </submittedName>
</protein>
<evidence type="ECO:0000313" key="2">
    <source>
        <dbReference type="Proteomes" id="UP000218238"/>
    </source>
</evidence>
<organism evidence="1 2">
    <name type="scientific">Brunnivagina elsteri CCALA 953</name>
    <dbReference type="NCBI Taxonomy" id="987040"/>
    <lineage>
        <taxon>Bacteria</taxon>
        <taxon>Bacillati</taxon>
        <taxon>Cyanobacteriota</taxon>
        <taxon>Cyanophyceae</taxon>
        <taxon>Nostocales</taxon>
        <taxon>Calotrichaceae</taxon>
        <taxon>Brunnivagina</taxon>
    </lineage>
</organism>
<dbReference type="EMBL" id="NTFS01000353">
    <property type="protein sequence ID" value="PAX51673.1"/>
    <property type="molecule type" value="Genomic_DNA"/>
</dbReference>
<evidence type="ECO:0000313" key="1">
    <source>
        <dbReference type="EMBL" id="PAX51673.1"/>
    </source>
</evidence>